<feature type="signal peptide" evidence="21">
    <location>
        <begin position="1"/>
        <end position="20"/>
    </location>
</feature>
<evidence type="ECO:0000256" key="3">
    <source>
        <dbReference type="ARBA" id="ARBA00004555"/>
    </source>
</evidence>
<dbReference type="PANTHER" id="PTHR12053">
    <property type="entry name" value="PROTEASE FAMILY M28 PLASMA GLUTAMATE CARBOXYPEPTIDASE-RELATED"/>
    <property type="match status" value="1"/>
</dbReference>
<dbReference type="PANTHER" id="PTHR12053:SF3">
    <property type="entry name" value="CARBOXYPEPTIDASE Q"/>
    <property type="match status" value="1"/>
</dbReference>
<evidence type="ECO:0000256" key="5">
    <source>
        <dbReference type="ARBA" id="ARBA00014116"/>
    </source>
</evidence>
<evidence type="ECO:0000256" key="4">
    <source>
        <dbReference type="ARBA" id="ARBA00004613"/>
    </source>
</evidence>
<evidence type="ECO:0000256" key="11">
    <source>
        <dbReference type="ARBA" id="ARBA00022801"/>
    </source>
</evidence>
<evidence type="ECO:0000256" key="10">
    <source>
        <dbReference type="ARBA" id="ARBA00022729"/>
    </source>
</evidence>
<keyword evidence="17" id="KW-0325">Glycoprotein</keyword>
<keyword evidence="14" id="KW-0333">Golgi apparatus</keyword>
<dbReference type="RefSeq" id="WP_330145158.1">
    <property type="nucleotide sequence ID" value="NZ_JAZDQU010000001.1"/>
</dbReference>
<name>A0ABU7GZ31_9SPHI</name>
<feature type="domain" description="Peptidase M28" evidence="22">
    <location>
        <begin position="300"/>
        <end position="502"/>
    </location>
</feature>
<proteinExistence type="predicted"/>
<evidence type="ECO:0000256" key="8">
    <source>
        <dbReference type="ARBA" id="ARBA00022670"/>
    </source>
</evidence>
<feature type="chain" id="PRO_5046041219" description="Carboxypeptidase Q" evidence="21">
    <location>
        <begin position="21"/>
        <end position="525"/>
    </location>
</feature>
<dbReference type="Gene3D" id="3.40.630.10">
    <property type="entry name" value="Zn peptidases"/>
    <property type="match status" value="2"/>
</dbReference>
<evidence type="ECO:0000259" key="22">
    <source>
        <dbReference type="Pfam" id="PF04389"/>
    </source>
</evidence>
<evidence type="ECO:0000256" key="19">
    <source>
        <dbReference type="ARBA" id="ARBA00025833"/>
    </source>
</evidence>
<keyword evidence="9" id="KW-0479">Metal-binding</keyword>
<dbReference type="SUPFAM" id="SSF53187">
    <property type="entry name" value="Zn-dependent exopeptidases"/>
    <property type="match status" value="1"/>
</dbReference>
<evidence type="ECO:0000256" key="6">
    <source>
        <dbReference type="ARBA" id="ARBA00022525"/>
    </source>
</evidence>
<evidence type="ECO:0000256" key="12">
    <source>
        <dbReference type="ARBA" id="ARBA00022824"/>
    </source>
</evidence>
<sequence length="525" mass="58022">MMKKITSTALALFVTFSLYAQEKVDMAMMQKIRKEGLENSKVMDLAFDITDGNGPRLSGSPGLRKAQAWAVNKLKEWGLQNAHTEAWGTFGKGWQVDKYYAAQTTPFYRPIIAYPKAWTPGTNGPIKSQVILIKADTITDLAKYKGKLAGKIVMMDRSAPIRVNDKPELTRHSDQTLENMANAQMQATPQGGGNRPNPNAANNQMAMLMRAREVQAAMAAMLVEEKVGLILTQARNGSYGTLFSSNGASYALDAKPVAPELEVSPEDYLRIHRLLKAGRPVEIEADIKTSFYTEDPKGYNVIAEIPGTDKTLKDEIVMIGGHYDSWHAGTGATDNGAGAAVMMEVIRILKAIDYKPKRTIRIGLWGAEEQGLHGSRGYMLKHFGNPTTMELLPAHKNLSAYYNIDNGGGKIRGIYLQGNAGVKDIFKSWLEPFHDLGAKTVTISNTGGTDHQAFDALGLPGFQFIQDPMDYSTRTHHSNQDTYDRLNPEDLKQIATIVAAFVYNTSERQEKLPRKELPKPRPTNN</sequence>
<evidence type="ECO:0000256" key="17">
    <source>
        <dbReference type="ARBA" id="ARBA00023180"/>
    </source>
</evidence>
<dbReference type="InterPro" id="IPR039866">
    <property type="entry name" value="CPQ"/>
</dbReference>
<keyword evidence="10 21" id="KW-0732">Signal</keyword>
<dbReference type="CDD" id="cd08015">
    <property type="entry name" value="M28_like"/>
    <property type="match status" value="1"/>
</dbReference>
<dbReference type="Proteomes" id="UP001337681">
    <property type="component" value="Unassembled WGS sequence"/>
</dbReference>
<evidence type="ECO:0000313" key="23">
    <source>
        <dbReference type="EMBL" id="MEE1884241.1"/>
    </source>
</evidence>
<evidence type="ECO:0000256" key="21">
    <source>
        <dbReference type="SAM" id="SignalP"/>
    </source>
</evidence>
<keyword evidence="18" id="KW-0458">Lysosome</keyword>
<evidence type="ECO:0000256" key="1">
    <source>
        <dbReference type="ARBA" id="ARBA00004240"/>
    </source>
</evidence>
<evidence type="ECO:0000256" key="2">
    <source>
        <dbReference type="ARBA" id="ARBA00004371"/>
    </source>
</evidence>
<keyword evidence="6" id="KW-0964">Secreted</keyword>
<evidence type="ECO:0000256" key="14">
    <source>
        <dbReference type="ARBA" id="ARBA00023034"/>
    </source>
</evidence>
<comment type="subcellular location">
    <subcellularLocation>
        <location evidence="1">Endoplasmic reticulum</location>
    </subcellularLocation>
    <subcellularLocation>
        <location evidence="3">Golgi apparatus</location>
    </subcellularLocation>
    <subcellularLocation>
        <location evidence="2">Lysosome</location>
    </subcellularLocation>
    <subcellularLocation>
        <location evidence="4">Secreted</location>
    </subcellularLocation>
</comment>
<dbReference type="EMBL" id="JAZDQU010000001">
    <property type="protein sequence ID" value="MEE1884241.1"/>
    <property type="molecule type" value="Genomic_DNA"/>
</dbReference>
<evidence type="ECO:0000256" key="15">
    <source>
        <dbReference type="ARBA" id="ARBA00023049"/>
    </source>
</evidence>
<reference evidence="23 24" key="1">
    <citation type="submission" date="2024-01" db="EMBL/GenBank/DDBJ databases">
        <title>Pedobacter sp. nov., isolated from oil-contaminated soil.</title>
        <authorList>
            <person name="Le N.T.T."/>
        </authorList>
    </citation>
    <scope>NUCLEOTIDE SEQUENCE [LARGE SCALE GENOMIC DNA]</scope>
    <source>
        <strain evidence="23 24">VNH31</strain>
    </source>
</reference>
<keyword evidence="12" id="KW-0256">Endoplasmic reticulum</keyword>
<evidence type="ECO:0000256" key="18">
    <source>
        <dbReference type="ARBA" id="ARBA00023228"/>
    </source>
</evidence>
<keyword evidence="15" id="KW-0482">Metalloprotease</keyword>
<evidence type="ECO:0000256" key="16">
    <source>
        <dbReference type="ARBA" id="ARBA00023145"/>
    </source>
</evidence>
<keyword evidence="7" id="KW-0121">Carboxypeptidase</keyword>
<evidence type="ECO:0000256" key="7">
    <source>
        <dbReference type="ARBA" id="ARBA00022645"/>
    </source>
</evidence>
<keyword evidence="8" id="KW-0645">Protease</keyword>
<evidence type="ECO:0000256" key="9">
    <source>
        <dbReference type="ARBA" id="ARBA00022723"/>
    </source>
</evidence>
<evidence type="ECO:0000256" key="13">
    <source>
        <dbReference type="ARBA" id="ARBA00022833"/>
    </source>
</evidence>
<protein>
    <recommendedName>
        <fullName evidence="5">Carboxypeptidase Q</fullName>
    </recommendedName>
    <alternativeName>
        <fullName evidence="20">Plasma glutamate carboxypeptidase</fullName>
    </alternativeName>
</protein>
<comment type="caution">
    <text evidence="23">The sequence shown here is derived from an EMBL/GenBank/DDBJ whole genome shotgun (WGS) entry which is preliminary data.</text>
</comment>
<organism evidence="23 24">
    <name type="scientific">Pedobacter flavus</name>
    <dbReference type="NCBI Taxonomy" id="3113906"/>
    <lineage>
        <taxon>Bacteria</taxon>
        <taxon>Pseudomonadati</taxon>
        <taxon>Bacteroidota</taxon>
        <taxon>Sphingobacteriia</taxon>
        <taxon>Sphingobacteriales</taxon>
        <taxon>Sphingobacteriaceae</taxon>
        <taxon>Pedobacter</taxon>
    </lineage>
</organism>
<keyword evidence="24" id="KW-1185">Reference proteome</keyword>
<comment type="subunit">
    <text evidence="19">Homodimer. The monomeric form is inactive while the homodimer is active.</text>
</comment>
<evidence type="ECO:0000256" key="20">
    <source>
        <dbReference type="ARBA" id="ARBA00033328"/>
    </source>
</evidence>
<accession>A0ABU7GZ31</accession>
<dbReference type="InterPro" id="IPR007484">
    <property type="entry name" value="Peptidase_M28"/>
</dbReference>
<evidence type="ECO:0000313" key="24">
    <source>
        <dbReference type="Proteomes" id="UP001337681"/>
    </source>
</evidence>
<gene>
    <name evidence="23" type="ORF">VRU49_02300</name>
</gene>
<keyword evidence="13" id="KW-0862">Zinc</keyword>
<dbReference type="Pfam" id="PF04389">
    <property type="entry name" value="Peptidase_M28"/>
    <property type="match status" value="1"/>
</dbReference>
<keyword evidence="16" id="KW-0865">Zymogen</keyword>
<keyword evidence="11" id="KW-0378">Hydrolase</keyword>